<keyword evidence="1" id="KW-0472">Membrane</keyword>
<keyword evidence="1" id="KW-1133">Transmembrane helix</keyword>
<gene>
    <name evidence="2" type="ORF">SPHA_38915</name>
</gene>
<evidence type="ECO:0000313" key="3">
    <source>
        <dbReference type="Proteomes" id="UP000597762"/>
    </source>
</evidence>
<organism evidence="2 3">
    <name type="scientific">Acanthosepion pharaonis</name>
    <name type="common">Pharaoh cuttlefish</name>
    <name type="synonym">Sepia pharaonis</name>
    <dbReference type="NCBI Taxonomy" id="158019"/>
    <lineage>
        <taxon>Eukaryota</taxon>
        <taxon>Metazoa</taxon>
        <taxon>Spiralia</taxon>
        <taxon>Lophotrochozoa</taxon>
        <taxon>Mollusca</taxon>
        <taxon>Cephalopoda</taxon>
        <taxon>Coleoidea</taxon>
        <taxon>Decapodiformes</taxon>
        <taxon>Sepiida</taxon>
        <taxon>Sepiina</taxon>
        <taxon>Sepiidae</taxon>
        <taxon>Acanthosepion</taxon>
    </lineage>
</organism>
<proteinExistence type="predicted"/>
<sequence>MLIPFRCEVPTRFFPDIYPFFLSLFWCFRSFFGLFYIFFLISSLFSSLFYFLFFSISHHFYFLLFSLFSSSHPFSFLLFSPLPFPSFVRSSFLLSSYRVSVDFSLPIASNLSLLYSFSSLFLLFCIFIVSFSLFFHNIVTVFFHHFSLLLFFL</sequence>
<evidence type="ECO:0000313" key="2">
    <source>
        <dbReference type="EMBL" id="CAE1274514.1"/>
    </source>
</evidence>
<comment type="caution">
    <text evidence="2">The sequence shown here is derived from an EMBL/GenBank/DDBJ whole genome shotgun (WGS) entry which is preliminary data.</text>
</comment>
<keyword evidence="1" id="KW-0812">Transmembrane</keyword>
<protein>
    <submittedName>
        <fullName evidence="2">Uncharacterized protein</fullName>
    </submittedName>
</protein>
<dbReference type="AlphaFoldDB" id="A0A812CGS0"/>
<reference evidence="2" key="1">
    <citation type="submission" date="2021-01" db="EMBL/GenBank/DDBJ databases">
        <authorList>
            <person name="Li R."/>
            <person name="Bekaert M."/>
        </authorList>
    </citation>
    <scope>NUCLEOTIDE SEQUENCE</scope>
    <source>
        <strain evidence="2">Farmed</strain>
    </source>
</reference>
<dbReference type="Proteomes" id="UP000597762">
    <property type="component" value="Unassembled WGS sequence"/>
</dbReference>
<keyword evidence="3" id="KW-1185">Reference proteome</keyword>
<name>A0A812CGS0_ACAPH</name>
<evidence type="ECO:0000256" key="1">
    <source>
        <dbReference type="SAM" id="Phobius"/>
    </source>
</evidence>
<dbReference type="EMBL" id="CAHIKZ030001790">
    <property type="protein sequence ID" value="CAE1274514.1"/>
    <property type="molecule type" value="Genomic_DNA"/>
</dbReference>
<feature type="transmembrane region" description="Helical" evidence="1">
    <location>
        <begin position="107"/>
        <end position="129"/>
    </location>
</feature>
<accession>A0A812CGS0</accession>